<dbReference type="InterPro" id="IPR002553">
    <property type="entry name" value="Clathrin/coatomer_adapt-like_N"/>
</dbReference>
<feature type="region of interest" description="Disordered" evidence="7">
    <location>
        <begin position="629"/>
        <end position="652"/>
    </location>
</feature>
<keyword evidence="3 5" id="KW-0653">Protein transport</keyword>
<name>A0AAD8LLJ5_BABGI</name>
<evidence type="ECO:0000256" key="5">
    <source>
        <dbReference type="PIRNR" id="PIRNR037091"/>
    </source>
</evidence>
<dbReference type="AlphaFoldDB" id="A0AAD8LLJ5"/>
<dbReference type="EMBL" id="JAVEPI010000003">
    <property type="protein sequence ID" value="KAK1443049.1"/>
    <property type="molecule type" value="Genomic_DNA"/>
</dbReference>
<keyword evidence="4 5" id="KW-0472">Membrane</keyword>
<dbReference type="Gene3D" id="2.60.40.1230">
    <property type="match status" value="1"/>
</dbReference>
<dbReference type="PANTHER" id="PTHR22780">
    <property type="entry name" value="ADAPTIN, ALPHA/GAMMA/EPSILON"/>
    <property type="match status" value="1"/>
</dbReference>
<accession>A0AAD8LLJ5</accession>
<proteinExistence type="inferred from homology"/>
<keyword evidence="5" id="KW-0254">Endocytosis</keyword>
<reference evidence="9" key="1">
    <citation type="submission" date="2023-08" db="EMBL/GenBank/DDBJ databases">
        <title>Draft sequence of the Babesia gibsoni genome.</title>
        <authorList>
            <person name="Yamagishi J.Y."/>
            <person name="Xuan X.X."/>
        </authorList>
    </citation>
    <scope>NUCLEOTIDE SEQUENCE</scope>
    <source>
        <strain evidence="9">Azabu</strain>
    </source>
</reference>
<evidence type="ECO:0000256" key="2">
    <source>
        <dbReference type="ARBA" id="ARBA00022448"/>
    </source>
</evidence>
<feature type="domain" description="Clathrin/coatomer adaptor adaptin-like N-terminal" evidence="8">
    <location>
        <begin position="44"/>
        <end position="591"/>
    </location>
</feature>
<feature type="binding site" evidence="6">
    <location>
        <begin position="52"/>
        <end position="56"/>
    </location>
    <ligand>
        <name>a 1,2-diacyl-sn-glycero-3-phospho-(1D-myo-inositol-3,4,5-trisphosphate)</name>
        <dbReference type="ChEBI" id="CHEBI:57836"/>
    </ligand>
</feature>
<dbReference type="GO" id="GO:0072583">
    <property type="term" value="P:clathrin-dependent endocytosis"/>
    <property type="evidence" value="ECO:0007669"/>
    <property type="project" value="InterPro"/>
</dbReference>
<keyword evidence="5" id="KW-0168">Coated pit</keyword>
<dbReference type="Proteomes" id="UP001230268">
    <property type="component" value="Unassembled WGS sequence"/>
</dbReference>
<feature type="compositionally biased region" description="Acidic residues" evidence="7">
    <location>
        <begin position="642"/>
        <end position="652"/>
    </location>
</feature>
<dbReference type="Pfam" id="PF01602">
    <property type="entry name" value="Adaptin_N"/>
    <property type="match status" value="1"/>
</dbReference>
<organism evidence="9 10">
    <name type="scientific">Babesia gibsoni</name>
    <dbReference type="NCBI Taxonomy" id="33632"/>
    <lineage>
        <taxon>Eukaryota</taxon>
        <taxon>Sar</taxon>
        <taxon>Alveolata</taxon>
        <taxon>Apicomplexa</taxon>
        <taxon>Aconoidasida</taxon>
        <taxon>Piroplasmida</taxon>
        <taxon>Babesiidae</taxon>
        <taxon>Babesia</taxon>
    </lineage>
</organism>
<dbReference type="Gene3D" id="1.25.10.10">
    <property type="entry name" value="Leucine-rich Repeat Variant"/>
    <property type="match status" value="1"/>
</dbReference>
<keyword evidence="2 5" id="KW-0813">Transport</keyword>
<feature type="compositionally biased region" description="Polar residues" evidence="7">
    <location>
        <begin position="629"/>
        <end position="641"/>
    </location>
</feature>
<comment type="similarity">
    <text evidence="5">Belongs to the adaptor complexes large subunit family.</text>
</comment>
<keyword evidence="10" id="KW-1185">Reference proteome</keyword>
<sequence>MAAQPVQGVINFITSLKKEQLRADRDYLIREELVKIHGRLAVSSNNGYEQRKCLLKLVYIHMLGQDMDIGYMETINMMASDSFQVKMAGYMAYEVLSSEMDDLSSLVINTVRDDLKSGNIHVKALAINFIANGCSEEFNKSVLSDLVCMLLVSPPKSTTIRKKLYLGVTQILRTNPELFKLSEWKSNMKTLMANERDGKCTMALVCLLMEFIRKLGGQWDDCISIVIESLLRILSSNVSGEKYYTLKNPWLVVRLLSSLALVDPTADAPFLGILEHLLNRLLDRMNALKKNNIEYTAGASTKEKVAASVWTMAVSIATETVRVLVHWYPYVSRVSIKSAIDLVDRLISADTSPAIGNAISIIEIMVTNPDLKDLIKPMVPKLLALLSSSDTTIKSKVGVLVSRLCDGNNWNLIIPELLSTLRDCDSKVQSEIIPHMLDAIEDAVPLGSLYIDTVLQVVMMTHDDRSLKDVCRVLYSDSAEQQVKIAKACLDVIKGNQLNDTLLRICATMLGSYGHRVAEIATLAEQASYLKRWFIVASPEVQSEILHALCKSAARKPSLFKSVESFLEIHASHKDVSVQTSACMLLRMMMLQRPMFVRIMLEECRIPQLHDTQCDTSVSSNETDSNYHILNRTRSLTPTEESNSEASEDVNSNDELLEDRLLNNTPGLLFSDGNINIWVEQAYLHSNAKVLLRITNISEGNRKIEIKGADLHCNKYITGIVHNDIDGLLEPEGSICHKLSFVLRGIHHSLPKYTIKYTSGKSVEYTKAKRISMKLPVSLGKFMEPLFVDKADVKQLWESLSRKEVTKDISWRMPIQSAIEAVSERLNGHVSEADDNHAFICSTCEHDANYPLVSIVLLHMRPSGRRMTVAVRASSSNAVSMALQLALAALHTKDD</sequence>
<comment type="subcellular location">
    <subcellularLocation>
        <location evidence="1">Endomembrane system</location>
        <topology evidence="1">Peripheral membrane protein</topology>
    </subcellularLocation>
    <subcellularLocation>
        <location evidence="5">Membrane</location>
        <location evidence="5">Coated pit</location>
    </subcellularLocation>
</comment>
<evidence type="ECO:0000256" key="3">
    <source>
        <dbReference type="ARBA" id="ARBA00022927"/>
    </source>
</evidence>
<dbReference type="InterPro" id="IPR017104">
    <property type="entry name" value="AP2_complex_asu"/>
</dbReference>
<dbReference type="GO" id="GO:0035615">
    <property type="term" value="F:clathrin adaptor activity"/>
    <property type="evidence" value="ECO:0007669"/>
    <property type="project" value="InterPro"/>
</dbReference>
<comment type="caution">
    <text evidence="9">The sequence shown here is derived from an EMBL/GenBank/DDBJ whole genome shotgun (WGS) entry which is preliminary data.</text>
</comment>
<dbReference type="InterPro" id="IPR016024">
    <property type="entry name" value="ARM-type_fold"/>
</dbReference>
<dbReference type="SUPFAM" id="SSF49348">
    <property type="entry name" value="Clathrin adaptor appendage domain"/>
    <property type="match status" value="1"/>
</dbReference>
<comment type="function">
    <text evidence="5">Adaptins are components of the adaptor complexes which link clathrin to receptors in coated vesicles. Clathrin-associated protein complexes are believed to interact with the cytoplasmic tails of membrane proteins, leading to their selection and concentration.</text>
</comment>
<dbReference type="InterPro" id="IPR011989">
    <property type="entry name" value="ARM-like"/>
</dbReference>
<gene>
    <name evidence="9" type="ORF">BgAZ_305670</name>
</gene>
<evidence type="ECO:0000313" key="10">
    <source>
        <dbReference type="Proteomes" id="UP001230268"/>
    </source>
</evidence>
<dbReference type="PIRSF" id="PIRSF037091">
    <property type="entry name" value="AP2_complex_alpha"/>
    <property type="match status" value="1"/>
</dbReference>
<dbReference type="GO" id="GO:0006886">
    <property type="term" value="P:intracellular protein transport"/>
    <property type="evidence" value="ECO:0007669"/>
    <property type="project" value="UniProtKB-UniRule"/>
</dbReference>
<dbReference type="InterPro" id="IPR013041">
    <property type="entry name" value="Clathrin_app_Ig-like_sf"/>
</dbReference>
<feature type="binding site" evidence="6">
    <location>
        <position position="48"/>
    </location>
    <ligand>
        <name>a 1,2-diacyl-sn-glycero-3-phospho-(1D-myo-inositol-3,4,5-trisphosphate)</name>
        <dbReference type="ChEBI" id="CHEBI:57836"/>
    </ligand>
</feature>
<evidence type="ECO:0000256" key="6">
    <source>
        <dbReference type="PIRSR" id="PIRSR037091-1"/>
    </source>
</evidence>
<evidence type="ECO:0000256" key="4">
    <source>
        <dbReference type="ARBA" id="ARBA00023136"/>
    </source>
</evidence>
<dbReference type="InterPro" id="IPR050840">
    <property type="entry name" value="Adaptor_Complx_Large_Subunit"/>
</dbReference>
<protein>
    <recommendedName>
        <fullName evidence="5">AP-2 complex subunit alpha</fullName>
    </recommendedName>
</protein>
<evidence type="ECO:0000256" key="7">
    <source>
        <dbReference type="SAM" id="MobiDB-lite"/>
    </source>
</evidence>
<evidence type="ECO:0000259" key="8">
    <source>
        <dbReference type="Pfam" id="PF01602"/>
    </source>
</evidence>
<evidence type="ECO:0000313" key="9">
    <source>
        <dbReference type="EMBL" id="KAK1443049.1"/>
    </source>
</evidence>
<dbReference type="GO" id="GO:0030122">
    <property type="term" value="C:AP-2 adaptor complex"/>
    <property type="evidence" value="ECO:0007669"/>
    <property type="project" value="InterPro"/>
</dbReference>
<evidence type="ECO:0000256" key="1">
    <source>
        <dbReference type="ARBA" id="ARBA00004184"/>
    </source>
</evidence>
<dbReference type="SUPFAM" id="SSF48371">
    <property type="entry name" value="ARM repeat"/>
    <property type="match status" value="1"/>
</dbReference>